<dbReference type="PANTHER" id="PTHR33055">
    <property type="entry name" value="TRANSPOSASE FOR INSERTION SEQUENCE ELEMENT IS1111A"/>
    <property type="match status" value="1"/>
</dbReference>
<dbReference type="EMBL" id="AUZY01002485">
    <property type="protein sequence ID" value="EQD72156.1"/>
    <property type="molecule type" value="Genomic_DNA"/>
</dbReference>
<gene>
    <name evidence="2" type="ORF">B1B_03986</name>
</gene>
<reference evidence="2" key="2">
    <citation type="journal article" date="2014" name="ISME J.">
        <title>Microbial stratification in low pH oxic and suboxic macroscopic growths along an acid mine drainage.</title>
        <authorList>
            <person name="Mendez-Garcia C."/>
            <person name="Mesa V."/>
            <person name="Sprenger R.R."/>
            <person name="Richter M."/>
            <person name="Diez M.S."/>
            <person name="Solano J."/>
            <person name="Bargiela R."/>
            <person name="Golyshina O.V."/>
            <person name="Manteca A."/>
            <person name="Ramos J.L."/>
            <person name="Gallego J.R."/>
            <person name="Llorente I."/>
            <person name="Martins Dos Santos V.A."/>
            <person name="Jensen O.N."/>
            <person name="Pelaez A.I."/>
            <person name="Sanchez J."/>
            <person name="Ferrer M."/>
        </authorList>
    </citation>
    <scope>NUCLEOTIDE SEQUENCE</scope>
</reference>
<reference evidence="2" key="1">
    <citation type="submission" date="2013-08" db="EMBL/GenBank/DDBJ databases">
        <authorList>
            <person name="Mendez C."/>
            <person name="Richter M."/>
            <person name="Ferrer M."/>
            <person name="Sanchez J."/>
        </authorList>
    </citation>
    <scope>NUCLEOTIDE SEQUENCE</scope>
</reference>
<accession>T1BGR1</accession>
<proteinExistence type="predicted"/>
<comment type="caution">
    <text evidence="2">The sequence shown here is derived from an EMBL/GenBank/DDBJ whole genome shotgun (WGS) entry which is preliminary data.</text>
</comment>
<organism evidence="2">
    <name type="scientific">mine drainage metagenome</name>
    <dbReference type="NCBI Taxonomy" id="410659"/>
    <lineage>
        <taxon>unclassified sequences</taxon>
        <taxon>metagenomes</taxon>
        <taxon>ecological metagenomes</taxon>
    </lineage>
</organism>
<dbReference type="GO" id="GO:0003677">
    <property type="term" value="F:DNA binding"/>
    <property type="evidence" value="ECO:0007669"/>
    <property type="project" value="InterPro"/>
</dbReference>
<feature type="non-terminal residue" evidence="2">
    <location>
        <position position="1"/>
    </location>
</feature>
<dbReference type="InterPro" id="IPR003346">
    <property type="entry name" value="Transposase_20"/>
</dbReference>
<dbReference type="GO" id="GO:0006313">
    <property type="term" value="P:DNA transposition"/>
    <property type="evidence" value="ECO:0007669"/>
    <property type="project" value="InterPro"/>
</dbReference>
<dbReference type="InterPro" id="IPR047650">
    <property type="entry name" value="Transpos_IS110"/>
</dbReference>
<name>T1BGR1_9ZZZZ</name>
<feature type="non-terminal residue" evidence="2">
    <location>
        <position position="167"/>
    </location>
</feature>
<dbReference type="PANTHER" id="PTHR33055:SF15">
    <property type="entry name" value="TRANSPOSASE-RELATED"/>
    <property type="match status" value="1"/>
</dbReference>
<protein>
    <submittedName>
        <fullName evidence="2">Transposase IS116/IS110/IS902 family protein</fullName>
    </submittedName>
</protein>
<dbReference type="AlphaFoldDB" id="T1BGR1"/>
<feature type="domain" description="Transposase IS116/IS110/IS902 C-terminal" evidence="1">
    <location>
        <begin position="39"/>
        <end position="116"/>
    </location>
</feature>
<sequence length="167" mass="18028">TTRSWCGRSSPRWTFLDGAINDLSAEIDQVIAPFGHEVELLDTITGVDKRTAEGLIAEIGVDMSRFPTSGHLASWAGMCPGNHESAGKRKSGRARKGPKWLGVHLTEAASAAGRSKGTYLGAQHHRLTGRIGYPKANKAVGHSILVAAWHILGNDVPYEDLGEDWFV</sequence>
<evidence type="ECO:0000259" key="1">
    <source>
        <dbReference type="Pfam" id="PF02371"/>
    </source>
</evidence>
<dbReference type="Pfam" id="PF02371">
    <property type="entry name" value="Transposase_20"/>
    <property type="match status" value="1"/>
</dbReference>
<evidence type="ECO:0000313" key="2">
    <source>
        <dbReference type="EMBL" id="EQD72156.1"/>
    </source>
</evidence>
<dbReference type="GO" id="GO:0004803">
    <property type="term" value="F:transposase activity"/>
    <property type="evidence" value="ECO:0007669"/>
    <property type="project" value="InterPro"/>
</dbReference>